<gene>
    <name evidence="1" type="ORF">DEBURN_LOCUS9342</name>
</gene>
<organism evidence="1 2">
    <name type="scientific">Diversispora eburnea</name>
    <dbReference type="NCBI Taxonomy" id="1213867"/>
    <lineage>
        <taxon>Eukaryota</taxon>
        <taxon>Fungi</taxon>
        <taxon>Fungi incertae sedis</taxon>
        <taxon>Mucoromycota</taxon>
        <taxon>Glomeromycotina</taxon>
        <taxon>Glomeromycetes</taxon>
        <taxon>Diversisporales</taxon>
        <taxon>Diversisporaceae</taxon>
        <taxon>Diversispora</taxon>
    </lineage>
</organism>
<evidence type="ECO:0000313" key="2">
    <source>
        <dbReference type="Proteomes" id="UP000789706"/>
    </source>
</evidence>
<reference evidence="1" key="1">
    <citation type="submission" date="2021-06" db="EMBL/GenBank/DDBJ databases">
        <authorList>
            <person name="Kallberg Y."/>
            <person name="Tangrot J."/>
            <person name="Rosling A."/>
        </authorList>
    </citation>
    <scope>NUCLEOTIDE SEQUENCE</scope>
    <source>
        <strain evidence="1">AZ414A</strain>
    </source>
</reference>
<evidence type="ECO:0000313" key="1">
    <source>
        <dbReference type="EMBL" id="CAG8597122.1"/>
    </source>
</evidence>
<protein>
    <submittedName>
        <fullName evidence="1">1128_t:CDS:1</fullName>
    </submittedName>
</protein>
<dbReference type="AlphaFoldDB" id="A0A9N9CCN6"/>
<dbReference type="EMBL" id="CAJVPK010001739">
    <property type="protein sequence ID" value="CAG8597122.1"/>
    <property type="molecule type" value="Genomic_DNA"/>
</dbReference>
<comment type="caution">
    <text evidence="1">The sequence shown here is derived from an EMBL/GenBank/DDBJ whole genome shotgun (WGS) entry which is preliminary data.</text>
</comment>
<feature type="non-terminal residue" evidence="1">
    <location>
        <position position="1"/>
    </location>
</feature>
<dbReference type="OrthoDB" id="2442738at2759"/>
<proteinExistence type="predicted"/>
<name>A0A9N9CCN6_9GLOM</name>
<dbReference type="Proteomes" id="UP000789706">
    <property type="component" value="Unassembled WGS sequence"/>
</dbReference>
<accession>A0A9N9CCN6</accession>
<keyword evidence="2" id="KW-1185">Reference proteome</keyword>
<sequence>AGRQSLASTDRKEDGKRGKCPDIMFIEKYARKLYELMFVKSSRLICLEQKKKDDKIKLWREINDGMYYLHRNCRPDRNEFEILGIQVVGEMMHLNILIKDTDDIYQLYHRYSTRIPIQFTNSDNVIQFVNMLLVLRNILIINVSLLLHGPLVRSDRLKKRSSTIFSDSENK</sequence>